<organism evidence="6 7">
    <name type="scientific">Meganyctiphanes norvegica</name>
    <name type="common">Northern krill</name>
    <name type="synonym">Thysanopoda norvegica</name>
    <dbReference type="NCBI Taxonomy" id="48144"/>
    <lineage>
        <taxon>Eukaryota</taxon>
        <taxon>Metazoa</taxon>
        <taxon>Ecdysozoa</taxon>
        <taxon>Arthropoda</taxon>
        <taxon>Crustacea</taxon>
        <taxon>Multicrustacea</taxon>
        <taxon>Malacostraca</taxon>
        <taxon>Eumalacostraca</taxon>
        <taxon>Eucarida</taxon>
        <taxon>Euphausiacea</taxon>
        <taxon>Euphausiidae</taxon>
        <taxon>Meganyctiphanes</taxon>
    </lineage>
</organism>
<dbReference type="InterPro" id="IPR051226">
    <property type="entry name" value="PP1_Regulatory_Subunit"/>
</dbReference>
<feature type="compositionally biased region" description="Polar residues" evidence="4">
    <location>
        <begin position="124"/>
        <end position="144"/>
    </location>
</feature>
<feature type="compositionally biased region" description="Low complexity" evidence="4">
    <location>
        <begin position="797"/>
        <end position="810"/>
    </location>
</feature>
<dbReference type="GO" id="GO:0019208">
    <property type="term" value="F:phosphatase regulator activity"/>
    <property type="evidence" value="ECO:0007669"/>
    <property type="project" value="TreeGrafter"/>
</dbReference>
<feature type="region of interest" description="Disordered" evidence="4">
    <location>
        <begin position="308"/>
        <end position="329"/>
    </location>
</feature>
<feature type="compositionally biased region" description="Basic and acidic residues" evidence="4">
    <location>
        <begin position="54"/>
        <end position="63"/>
    </location>
</feature>
<dbReference type="GO" id="GO:0004857">
    <property type="term" value="F:enzyme inhibitor activity"/>
    <property type="evidence" value="ECO:0007669"/>
    <property type="project" value="TreeGrafter"/>
</dbReference>
<feature type="domain" description="cGMP-dependent protein kinase interacting" evidence="5">
    <location>
        <begin position="819"/>
        <end position="909"/>
    </location>
</feature>
<feature type="compositionally biased region" description="Low complexity" evidence="4">
    <location>
        <begin position="261"/>
        <end position="276"/>
    </location>
</feature>
<dbReference type="EMBL" id="CAXKWB010010318">
    <property type="protein sequence ID" value="CAL4097553.1"/>
    <property type="molecule type" value="Genomic_DNA"/>
</dbReference>
<keyword evidence="1" id="KW-0217">Developmental protein</keyword>
<feature type="compositionally biased region" description="Polar residues" evidence="4">
    <location>
        <begin position="608"/>
        <end position="621"/>
    </location>
</feature>
<feature type="compositionally biased region" description="Basic and acidic residues" evidence="4">
    <location>
        <begin position="635"/>
        <end position="644"/>
    </location>
</feature>
<dbReference type="PANTHER" id="PTHR24179">
    <property type="entry name" value="PROTEIN PHOSPHATASE 1 REGULATORY SUBUNIT 12"/>
    <property type="match status" value="1"/>
</dbReference>
<dbReference type="AlphaFoldDB" id="A0AAV2QU75"/>
<feature type="compositionally biased region" description="Basic residues" evidence="4">
    <location>
        <begin position="732"/>
        <end position="742"/>
    </location>
</feature>
<reference evidence="6 7" key="1">
    <citation type="submission" date="2024-05" db="EMBL/GenBank/DDBJ databases">
        <authorList>
            <person name="Wallberg A."/>
        </authorList>
    </citation>
    <scope>NUCLEOTIDE SEQUENCE [LARGE SCALE GENOMIC DNA]</scope>
</reference>
<feature type="region of interest" description="Disordered" evidence="4">
    <location>
        <begin position="1"/>
        <end position="69"/>
    </location>
</feature>
<name>A0AAV2QU75_MEGNR</name>
<dbReference type="Proteomes" id="UP001497623">
    <property type="component" value="Unassembled WGS sequence"/>
</dbReference>
<dbReference type="Pfam" id="PF15898">
    <property type="entry name" value="PRKG1_interact"/>
    <property type="match status" value="1"/>
</dbReference>
<dbReference type="GO" id="GO:0019901">
    <property type="term" value="F:protein kinase binding"/>
    <property type="evidence" value="ECO:0007669"/>
    <property type="project" value="InterPro"/>
</dbReference>
<feature type="compositionally biased region" description="Low complexity" evidence="4">
    <location>
        <begin position="43"/>
        <end position="53"/>
    </location>
</feature>
<accession>A0AAV2QU75</accession>
<sequence>IMKINQKTSPNRESRNKKEKEDQRESDGTSSDESTSDVDEESSSSSSDDSSSSSDERDKESSDRNNMLVIGGHNAIMGIAPEKASADNLQATISTSSLSFARSPVDDLVEKKNKVNKENVAQIIPTSTTERNNGRSPITPTKPSDSMDDSEVQSWRRPSSLRNKTSPPDDRNQKEEGIRTISTPARLSSSREEESIQRTSSSPEKDESPLSVSGGSTLQSAAANRERLKARSCPTLTHLDQEQGGTLTQVGGGGRVGGNRGPTLTQTQTQSLPSTTAPLSTKIGNSSSGFSVPLSSLSLTQSQRLSSSAQNIPSAHNLSTTSSLSVRSHQSTPTCMDWTLSTASQQQKLLNKLSIQSTSHSQMQQQQQQQQQQQLQQQQQQPISETKSLPSSLNKSQVSISSPMPRPATSIIQSTISSVTSMNQTPSCYVDSIISSQSILSEDKGFVVPILSTTTATTLSDITISSSQNNKNSSSLNSNRILTSLSPVLEQKRIDGVHTSLNTSHAALNSSISLPLTQVSCTSVTYSTITTTAMPTTTTITVASSSSSSLLSSSASSTYTTTTPGLDSFSTNTSTNMKDPRILARSQSLRERIHRNHVDSMARVSLPADSSSPGVLNTSISPPVRSTGRSFVPPSRDEESETQRKAHAKMVRSTRRSTQGVTLEDLKSAEQLMKNKKQEAFSLENVAKAKEGENEIDSVTAPLRKKSTDVGDEDKESERTSQTREGTQAVLQRRKKPKRRSTGRVQVNMDEIDPEKRAARLAEQQQKQAAGEEVSDDDEEEEDSSLSERGEGTKAATSNVNSRSTTRSTSLGPENGEPDYKKLYEEQLAENTKILDRLRITETDLQTARETIEANNKKNNTEKREKRALERKLSEMEEELKLLEHLKQENQKLKDENGALIRVISKLSK</sequence>
<dbReference type="Gene3D" id="6.10.140.390">
    <property type="match status" value="1"/>
</dbReference>
<dbReference type="InterPro" id="IPR031775">
    <property type="entry name" value="PRKG1_interact"/>
</dbReference>
<evidence type="ECO:0000259" key="5">
    <source>
        <dbReference type="Pfam" id="PF15898"/>
    </source>
</evidence>
<feature type="region of interest" description="Disordered" evidence="4">
    <location>
        <begin position="600"/>
        <end position="662"/>
    </location>
</feature>
<feature type="compositionally biased region" description="Low complexity" evidence="4">
    <location>
        <begin position="362"/>
        <end position="381"/>
    </location>
</feature>
<feature type="compositionally biased region" description="Polar residues" evidence="4">
    <location>
        <begin position="309"/>
        <end position="329"/>
    </location>
</feature>
<proteinExistence type="predicted"/>
<feature type="compositionally biased region" description="Polar residues" evidence="4">
    <location>
        <begin position="152"/>
        <end position="166"/>
    </location>
</feature>
<feature type="compositionally biased region" description="Polar residues" evidence="4">
    <location>
        <begin position="382"/>
        <end position="402"/>
    </location>
</feature>
<feature type="region of interest" description="Disordered" evidence="4">
    <location>
        <begin position="553"/>
        <end position="574"/>
    </location>
</feature>
<evidence type="ECO:0000256" key="3">
    <source>
        <dbReference type="SAM" id="Coils"/>
    </source>
</evidence>
<feature type="compositionally biased region" description="Basic and acidic residues" evidence="4">
    <location>
        <begin position="104"/>
        <end position="117"/>
    </location>
</feature>
<feature type="region of interest" description="Disordered" evidence="4">
    <location>
        <begin position="692"/>
        <end position="821"/>
    </location>
</feature>
<gene>
    <name evidence="6" type="ORF">MNOR_LOCUS16016</name>
</gene>
<feature type="region of interest" description="Disordered" evidence="4">
    <location>
        <begin position="354"/>
        <end position="407"/>
    </location>
</feature>
<evidence type="ECO:0000313" key="7">
    <source>
        <dbReference type="Proteomes" id="UP001497623"/>
    </source>
</evidence>
<evidence type="ECO:0000256" key="1">
    <source>
        <dbReference type="ARBA" id="ARBA00022473"/>
    </source>
</evidence>
<feature type="compositionally biased region" description="Gly residues" evidence="4">
    <location>
        <begin position="250"/>
        <end position="260"/>
    </location>
</feature>
<feature type="compositionally biased region" description="Basic residues" evidence="4">
    <location>
        <begin position="645"/>
        <end position="655"/>
    </location>
</feature>
<feature type="non-terminal residue" evidence="6">
    <location>
        <position position="909"/>
    </location>
</feature>
<feature type="region of interest" description="Disordered" evidence="4">
    <location>
        <begin position="94"/>
        <end position="284"/>
    </location>
</feature>
<evidence type="ECO:0000256" key="2">
    <source>
        <dbReference type="ARBA" id="ARBA00022737"/>
    </source>
</evidence>
<feature type="compositionally biased region" description="Acidic residues" evidence="4">
    <location>
        <begin position="773"/>
        <end position="785"/>
    </location>
</feature>
<keyword evidence="7" id="KW-1185">Reference proteome</keyword>
<evidence type="ECO:0000313" key="6">
    <source>
        <dbReference type="EMBL" id="CAL4097553.1"/>
    </source>
</evidence>
<comment type="caution">
    <text evidence="6">The sequence shown here is derived from an EMBL/GenBank/DDBJ whole genome shotgun (WGS) entry which is preliminary data.</text>
</comment>
<dbReference type="GO" id="GO:0005737">
    <property type="term" value="C:cytoplasm"/>
    <property type="evidence" value="ECO:0007669"/>
    <property type="project" value="TreeGrafter"/>
</dbReference>
<feature type="compositionally biased region" description="Basic and acidic residues" evidence="4">
    <location>
        <begin position="167"/>
        <end position="178"/>
    </location>
</feature>
<feature type="compositionally biased region" description="Low complexity" evidence="4">
    <location>
        <begin position="762"/>
        <end position="772"/>
    </location>
</feature>
<protein>
    <recommendedName>
        <fullName evidence="5">cGMP-dependent protein kinase interacting domain-containing protein</fullName>
    </recommendedName>
</protein>
<evidence type="ECO:0000256" key="4">
    <source>
        <dbReference type="SAM" id="MobiDB-lite"/>
    </source>
</evidence>
<feature type="compositionally biased region" description="Low complexity" evidence="4">
    <location>
        <begin position="553"/>
        <end position="564"/>
    </location>
</feature>
<feature type="coiled-coil region" evidence="3">
    <location>
        <begin position="845"/>
        <end position="903"/>
    </location>
</feature>
<keyword evidence="2" id="KW-0677">Repeat</keyword>
<dbReference type="CDD" id="cd21930">
    <property type="entry name" value="IPD_PPP1R12"/>
    <property type="match status" value="1"/>
</dbReference>
<feature type="non-terminal residue" evidence="6">
    <location>
        <position position="1"/>
    </location>
</feature>
<feature type="compositionally biased region" description="Basic and acidic residues" evidence="4">
    <location>
        <begin position="10"/>
        <end position="27"/>
    </location>
</feature>
<feature type="compositionally biased region" description="Polar residues" evidence="4">
    <location>
        <begin position="210"/>
        <end position="222"/>
    </location>
</feature>
<dbReference type="PANTHER" id="PTHR24179:SF21">
    <property type="entry name" value="MYOSIN BINDING SUBUNIT, ISOFORM O"/>
    <property type="match status" value="1"/>
</dbReference>
<dbReference type="Gene3D" id="6.10.250.1820">
    <property type="match status" value="1"/>
</dbReference>
<keyword evidence="3" id="KW-0175">Coiled coil</keyword>